<dbReference type="KEGG" id="stae:HNV11_02315"/>
<reference evidence="4 5" key="1">
    <citation type="submission" date="2020-05" db="EMBL/GenBank/DDBJ databases">
        <title>Genome sequencing of Spirosoma sp. TS118.</title>
        <authorList>
            <person name="Lee J.-H."/>
            <person name="Jeong S."/>
            <person name="Zhao L."/>
            <person name="Jung J.-H."/>
            <person name="Kim M.-K."/>
            <person name="Lim S."/>
        </authorList>
    </citation>
    <scope>NUCLEOTIDE SEQUENCE [LARGE SCALE GENOMIC DNA]</scope>
    <source>
        <strain evidence="4 5">TS118</strain>
    </source>
</reference>
<protein>
    <submittedName>
        <fullName evidence="4">SDR family oxidoreductase</fullName>
    </submittedName>
</protein>
<dbReference type="PANTHER" id="PTHR43115:SF4">
    <property type="entry name" value="DEHYDROGENASE_REDUCTASE SDR FAMILY MEMBER 11"/>
    <property type="match status" value="1"/>
</dbReference>
<evidence type="ECO:0000313" key="5">
    <source>
        <dbReference type="Proteomes" id="UP000502756"/>
    </source>
</evidence>
<dbReference type="RefSeq" id="WP_171738124.1">
    <property type="nucleotide sequence ID" value="NZ_CP053435.1"/>
</dbReference>
<dbReference type="InterPro" id="IPR020904">
    <property type="entry name" value="Sc_DH/Rdtase_CS"/>
</dbReference>
<accession>A0A6M5Y507</accession>
<comment type="similarity">
    <text evidence="1 3">Belongs to the short-chain dehydrogenases/reductases (SDR) family.</text>
</comment>
<keyword evidence="5" id="KW-1185">Reference proteome</keyword>
<evidence type="ECO:0000313" key="4">
    <source>
        <dbReference type="EMBL" id="QJW88291.1"/>
    </source>
</evidence>
<dbReference type="InterPro" id="IPR036291">
    <property type="entry name" value="NAD(P)-bd_dom_sf"/>
</dbReference>
<dbReference type="InterPro" id="IPR002347">
    <property type="entry name" value="SDR_fam"/>
</dbReference>
<evidence type="ECO:0000256" key="3">
    <source>
        <dbReference type="RuleBase" id="RU000363"/>
    </source>
</evidence>
<dbReference type="PROSITE" id="PS00061">
    <property type="entry name" value="ADH_SHORT"/>
    <property type="match status" value="1"/>
</dbReference>
<dbReference type="PANTHER" id="PTHR43115">
    <property type="entry name" value="DEHYDROGENASE/REDUCTASE SDR FAMILY MEMBER 11"/>
    <property type="match status" value="1"/>
</dbReference>
<proteinExistence type="inferred from homology"/>
<keyword evidence="2" id="KW-0560">Oxidoreductase</keyword>
<evidence type="ECO:0000256" key="2">
    <source>
        <dbReference type="ARBA" id="ARBA00023002"/>
    </source>
</evidence>
<gene>
    <name evidence="4" type="ORF">HNV11_02315</name>
</gene>
<sequence>MEARNAHTKVEPLEGKRILITGGTTGIGQAIAILLGSYKARIFTLGRHQEQLDEALSRIREVGGQADGIVADLSKQEDVERVFRQADRVLGGIDMFISNAALAGESIADMDNAGWRNVVETNLLGYMACTKEAVSRMQAQKKGHIVFIGSMSADVRESGSSVYVATKAAIQGFAEALRKEVNETGIKVCLIEPGKVKSDIHGTTADEQKAEIAKEEMLLAEDIAVAVHYVVTQPHRCDVVSMQIRPHMQLI</sequence>
<dbReference type="Pfam" id="PF00106">
    <property type="entry name" value="adh_short"/>
    <property type="match status" value="1"/>
</dbReference>
<dbReference type="Proteomes" id="UP000502756">
    <property type="component" value="Chromosome"/>
</dbReference>
<name>A0A6M5Y507_9BACT</name>
<evidence type="ECO:0000256" key="1">
    <source>
        <dbReference type="ARBA" id="ARBA00006484"/>
    </source>
</evidence>
<dbReference type="Gene3D" id="3.40.50.720">
    <property type="entry name" value="NAD(P)-binding Rossmann-like Domain"/>
    <property type="match status" value="1"/>
</dbReference>
<dbReference type="SUPFAM" id="SSF51735">
    <property type="entry name" value="NAD(P)-binding Rossmann-fold domains"/>
    <property type="match status" value="1"/>
</dbReference>
<dbReference type="AlphaFoldDB" id="A0A6M5Y507"/>
<dbReference type="GO" id="GO:0016491">
    <property type="term" value="F:oxidoreductase activity"/>
    <property type="evidence" value="ECO:0007669"/>
    <property type="project" value="UniProtKB-KW"/>
</dbReference>
<dbReference type="PRINTS" id="PR00080">
    <property type="entry name" value="SDRFAMILY"/>
</dbReference>
<dbReference type="EMBL" id="CP053435">
    <property type="protein sequence ID" value="QJW88291.1"/>
    <property type="molecule type" value="Genomic_DNA"/>
</dbReference>
<dbReference type="PRINTS" id="PR00081">
    <property type="entry name" value="GDHRDH"/>
</dbReference>
<organism evidence="4 5">
    <name type="scientific">Spirosoma taeanense</name>
    <dbReference type="NCBI Taxonomy" id="2735870"/>
    <lineage>
        <taxon>Bacteria</taxon>
        <taxon>Pseudomonadati</taxon>
        <taxon>Bacteroidota</taxon>
        <taxon>Cytophagia</taxon>
        <taxon>Cytophagales</taxon>
        <taxon>Cytophagaceae</taxon>
        <taxon>Spirosoma</taxon>
    </lineage>
</organism>
<dbReference type="CDD" id="cd05233">
    <property type="entry name" value="SDR_c"/>
    <property type="match status" value="1"/>
</dbReference>